<accession>A0A2G9I6K5</accession>
<organism evidence="3 4">
    <name type="scientific">Handroanthus impetiginosus</name>
    <dbReference type="NCBI Taxonomy" id="429701"/>
    <lineage>
        <taxon>Eukaryota</taxon>
        <taxon>Viridiplantae</taxon>
        <taxon>Streptophyta</taxon>
        <taxon>Embryophyta</taxon>
        <taxon>Tracheophyta</taxon>
        <taxon>Spermatophyta</taxon>
        <taxon>Magnoliopsida</taxon>
        <taxon>eudicotyledons</taxon>
        <taxon>Gunneridae</taxon>
        <taxon>Pentapetalae</taxon>
        <taxon>asterids</taxon>
        <taxon>lamiids</taxon>
        <taxon>Lamiales</taxon>
        <taxon>Bignoniaceae</taxon>
        <taxon>Crescentiina</taxon>
        <taxon>Tabebuia alliance</taxon>
        <taxon>Handroanthus</taxon>
    </lineage>
</organism>
<reference evidence="4" key="1">
    <citation type="journal article" date="2018" name="Gigascience">
        <title>Genome assembly of the Pink Ipe (Handroanthus impetiginosus, Bignoniaceae), a highly valued, ecologically keystone Neotropical timber forest tree.</title>
        <authorList>
            <person name="Silva-Junior O.B."/>
            <person name="Grattapaglia D."/>
            <person name="Novaes E."/>
            <person name="Collevatti R.G."/>
        </authorList>
    </citation>
    <scope>NUCLEOTIDE SEQUENCE [LARGE SCALE GENOMIC DNA]</scope>
    <source>
        <strain evidence="4">cv. UFG-1</strain>
    </source>
</reference>
<feature type="region of interest" description="Disordered" evidence="1">
    <location>
        <begin position="124"/>
        <end position="155"/>
    </location>
</feature>
<proteinExistence type="predicted"/>
<gene>
    <name evidence="3" type="ORF">CDL12_02006</name>
</gene>
<feature type="domain" description="AT3G52170-like helix-turn-helix" evidence="2">
    <location>
        <begin position="73"/>
        <end position="122"/>
    </location>
</feature>
<dbReference type="InterPro" id="IPR058941">
    <property type="entry name" value="HTH_AT3G52170-like"/>
</dbReference>
<keyword evidence="4" id="KW-1185">Reference proteome</keyword>
<comment type="caution">
    <text evidence="3">The sequence shown here is derived from an EMBL/GenBank/DDBJ whole genome shotgun (WGS) entry which is preliminary data.</text>
</comment>
<dbReference type="OrthoDB" id="1930826at2759"/>
<evidence type="ECO:0000259" key="2">
    <source>
        <dbReference type="Pfam" id="PF25896"/>
    </source>
</evidence>
<feature type="compositionally biased region" description="Basic and acidic residues" evidence="1">
    <location>
        <begin position="219"/>
        <end position="252"/>
    </location>
</feature>
<evidence type="ECO:0000256" key="1">
    <source>
        <dbReference type="SAM" id="MobiDB-lite"/>
    </source>
</evidence>
<dbReference type="EMBL" id="NKXS01000278">
    <property type="protein sequence ID" value="PIN25270.1"/>
    <property type="molecule type" value="Genomic_DNA"/>
</dbReference>
<dbReference type="STRING" id="429701.A0A2G9I6K5"/>
<feature type="region of interest" description="Disordered" evidence="1">
    <location>
        <begin position="171"/>
        <end position="192"/>
    </location>
</feature>
<dbReference type="Proteomes" id="UP000231279">
    <property type="component" value="Unassembled WGS sequence"/>
</dbReference>
<evidence type="ECO:0000313" key="3">
    <source>
        <dbReference type="EMBL" id="PIN25270.1"/>
    </source>
</evidence>
<feature type="region of interest" description="Disordered" evidence="1">
    <location>
        <begin position="207"/>
        <end position="286"/>
    </location>
</feature>
<feature type="region of interest" description="Disordered" evidence="1">
    <location>
        <begin position="53"/>
        <end position="74"/>
    </location>
</feature>
<dbReference type="Pfam" id="PF25896">
    <property type="entry name" value="HTH_AT3G52170"/>
    <property type="match status" value="1"/>
</dbReference>
<evidence type="ECO:0000313" key="4">
    <source>
        <dbReference type="Proteomes" id="UP000231279"/>
    </source>
</evidence>
<sequence length="304" mass="34225">MRLIRSALRPANGGLSIQFQQCELKTSNARLCPVLIETSSLVHESKIQCRARSYAASDPSDMPEARKTRRRISKDERKSMVENYVKKYREMNAGKFPNVSDAKKDVGGSYYVVRQILQELQYNSKMSSKDTGDVTSSDKSSVKKDEISINSQEVSDTRELRNINVPISKVDIGDSSSKSYKTKEESQSSISVKASLNDETQFLSSVSDKLKDVGTQSHRLSDEPESSRHFDSENNIKQETIHEDKLKFDGFKPKAGSQESAESEESGRELHKVPTEDAEPQRKSSVWQNLKSFASGILDAWRRS</sequence>
<feature type="compositionally biased region" description="Basic and acidic residues" evidence="1">
    <location>
        <begin position="265"/>
        <end position="282"/>
    </location>
</feature>
<name>A0A2G9I6K5_9LAMI</name>
<dbReference type="AlphaFoldDB" id="A0A2G9I6K5"/>
<protein>
    <recommendedName>
        <fullName evidence="2">AT3G52170-like helix-turn-helix domain-containing protein</fullName>
    </recommendedName>
</protein>